<keyword evidence="5" id="KW-0238">DNA-binding</keyword>
<dbReference type="Pfam" id="PF03099">
    <property type="entry name" value="BPL_LplA_LipB"/>
    <property type="match status" value="1"/>
</dbReference>
<dbReference type="InterPro" id="IPR008988">
    <property type="entry name" value="Transcriptional_repressor_C"/>
</dbReference>
<dbReference type="PANTHER" id="PTHR12835:SF5">
    <property type="entry name" value="BIOTIN--PROTEIN LIGASE"/>
    <property type="match status" value="1"/>
</dbReference>
<dbReference type="InterPro" id="IPR030855">
    <property type="entry name" value="Bifunct_BirA"/>
</dbReference>
<evidence type="ECO:0000259" key="7">
    <source>
        <dbReference type="PROSITE" id="PS51733"/>
    </source>
</evidence>
<keyword evidence="2 5" id="KW-0547">Nucleotide-binding</keyword>
<dbReference type="NCBIfam" id="TIGR00121">
    <property type="entry name" value="birA_ligase"/>
    <property type="match status" value="1"/>
</dbReference>
<feature type="domain" description="BPL/LPL catalytic" evidence="7">
    <location>
        <begin position="84"/>
        <end position="274"/>
    </location>
</feature>
<keyword evidence="9" id="KW-1185">Reference proteome</keyword>
<reference evidence="8 9" key="1">
    <citation type="submission" date="2023-08" db="EMBL/GenBank/DDBJ databases">
        <title>Genome sequence of Thermaerobacter compostii strain Ins1, a spore-forming filamentous bacterium isolated from a deep geothermal reservoir.</title>
        <authorList>
            <person name="Bregnard D."/>
            <person name="Gonzalez D."/>
            <person name="Junier P."/>
        </authorList>
    </citation>
    <scope>NUCLEOTIDE SEQUENCE [LARGE SCALE GENOMIC DNA]</scope>
    <source>
        <strain evidence="8 9">Ins1</strain>
    </source>
</reference>
<dbReference type="Proteomes" id="UP001304683">
    <property type="component" value="Chromosome"/>
</dbReference>
<sequence length="391" mass="41407">MHAAEPLSQARARTRVLAALLAAGGRPVSGAALAESLGVTRTALWKHIEALRRLGWPIAARPHRGYTLDPQAASRMTAHRFVPELLEARRLGCRLGHTVHWLEEVGSTNDVARRLAEAGAAEGTVVLAGRQRAGRGRLRRWWWSPLGGLWMSVILRPTLPPERLSLLTLAAAAAVAEAVEGQAERPVALKWPNDVLIDNRKVAGILLESVAHPDGAEYVVAGIGVNLDVEGEPVPAELEGRLTWLAREAPRPVSRNDLAEAILERLEARYGQLHQEGAEPVLAAWRARAAWLGEPVRVTLPTGEVVGIALDVAADGALVVEQADGRRRRVLAGDVQRLRPAEAAGVRPVEAGARPAEAGVRPAEAAGVRPAEGAGGSTATSPGAPRGDGAP</sequence>
<evidence type="ECO:0000256" key="6">
    <source>
        <dbReference type="SAM" id="MobiDB-lite"/>
    </source>
</evidence>
<evidence type="ECO:0000256" key="1">
    <source>
        <dbReference type="ARBA" id="ARBA00022598"/>
    </source>
</evidence>
<proteinExistence type="inferred from homology"/>
<feature type="binding site" evidence="5">
    <location>
        <begin position="107"/>
        <end position="109"/>
    </location>
    <ligand>
        <name>biotin</name>
        <dbReference type="ChEBI" id="CHEBI:57586"/>
    </ligand>
</feature>
<dbReference type="InterPro" id="IPR004408">
    <property type="entry name" value="Biotin_CoA_COase_ligase"/>
</dbReference>
<dbReference type="InterPro" id="IPR036390">
    <property type="entry name" value="WH_DNA-bd_sf"/>
</dbReference>
<dbReference type="RefSeq" id="WP_135225554.1">
    <property type="nucleotide sequence ID" value="NZ_CP132508.1"/>
</dbReference>
<feature type="region of interest" description="Disordered" evidence="6">
    <location>
        <begin position="346"/>
        <end position="391"/>
    </location>
</feature>
<keyword evidence="3 5" id="KW-0067">ATP-binding</keyword>
<dbReference type="HAMAP" id="MF_00978">
    <property type="entry name" value="Bifunct_BirA"/>
    <property type="match status" value="1"/>
</dbReference>
<dbReference type="SUPFAM" id="SSF55681">
    <property type="entry name" value="Class II aaRS and biotin synthetases"/>
    <property type="match status" value="1"/>
</dbReference>
<dbReference type="InterPro" id="IPR003142">
    <property type="entry name" value="BPL_C"/>
</dbReference>
<organism evidence="8 9">
    <name type="scientific">Thermaerobacter composti</name>
    <dbReference type="NCBI Taxonomy" id="554949"/>
    <lineage>
        <taxon>Bacteria</taxon>
        <taxon>Bacillati</taxon>
        <taxon>Bacillota</taxon>
        <taxon>Clostridia</taxon>
        <taxon>Eubacteriales</taxon>
        <taxon>Clostridiales Family XVII. Incertae Sedis</taxon>
        <taxon>Thermaerobacter</taxon>
    </lineage>
</organism>
<dbReference type="Gene3D" id="1.10.10.10">
    <property type="entry name" value="Winged helix-like DNA-binding domain superfamily/Winged helix DNA-binding domain"/>
    <property type="match status" value="1"/>
</dbReference>
<name>A0ABZ0QKQ3_9FIRM</name>
<evidence type="ECO:0000256" key="4">
    <source>
        <dbReference type="ARBA" id="ARBA00023267"/>
    </source>
</evidence>
<dbReference type="EMBL" id="CP132508">
    <property type="protein sequence ID" value="WPD18071.1"/>
    <property type="molecule type" value="Genomic_DNA"/>
</dbReference>
<dbReference type="CDD" id="cd16442">
    <property type="entry name" value="BPL"/>
    <property type="match status" value="1"/>
</dbReference>
<dbReference type="GO" id="GO:0004077">
    <property type="term" value="F:biotin--[biotin carboxyl-carrier protein] ligase activity"/>
    <property type="evidence" value="ECO:0007669"/>
    <property type="project" value="UniProtKB-EC"/>
</dbReference>
<dbReference type="InterPro" id="IPR036388">
    <property type="entry name" value="WH-like_DNA-bd_sf"/>
</dbReference>
<evidence type="ECO:0000256" key="5">
    <source>
        <dbReference type="HAMAP-Rule" id="MF_00978"/>
    </source>
</evidence>
<dbReference type="PROSITE" id="PS51733">
    <property type="entry name" value="BPL_LPL_CATALYTIC"/>
    <property type="match status" value="1"/>
</dbReference>
<keyword evidence="4 5" id="KW-0092">Biotin</keyword>
<feature type="DNA-binding region" description="H-T-H motif" evidence="5">
    <location>
        <begin position="30"/>
        <end position="49"/>
    </location>
</feature>
<dbReference type="InterPro" id="IPR045864">
    <property type="entry name" value="aa-tRNA-synth_II/BPL/LPL"/>
</dbReference>
<dbReference type="Pfam" id="PF08279">
    <property type="entry name" value="HTH_11"/>
    <property type="match status" value="1"/>
</dbReference>
<accession>A0ABZ0QKQ3</accession>
<dbReference type="PANTHER" id="PTHR12835">
    <property type="entry name" value="BIOTIN PROTEIN LIGASE"/>
    <property type="match status" value="1"/>
</dbReference>
<gene>
    <name evidence="5" type="primary">birA</name>
    <name evidence="8" type="ORF">Q5761_06650</name>
</gene>
<dbReference type="SUPFAM" id="SSF46785">
    <property type="entry name" value="Winged helix' DNA-binding domain"/>
    <property type="match status" value="1"/>
</dbReference>
<dbReference type="InterPro" id="IPR004143">
    <property type="entry name" value="BPL_LPL_catalytic"/>
</dbReference>
<keyword evidence="1 5" id="KW-0436">Ligase</keyword>
<evidence type="ECO:0000256" key="2">
    <source>
        <dbReference type="ARBA" id="ARBA00022741"/>
    </source>
</evidence>
<evidence type="ECO:0000256" key="3">
    <source>
        <dbReference type="ARBA" id="ARBA00022840"/>
    </source>
</evidence>
<protein>
    <recommendedName>
        <fullName evidence="5">Bifunctional ligase/repressor BirA</fullName>
    </recommendedName>
    <alternativeName>
        <fullName evidence="5">Biotin--[acetyl-CoA-carboxylase] ligase</fullName>
        <ecNumber evidence="5">6.3.4.15</ecNumber>
    </alternativeName>
    <alternativeName>
        <fullName evidence="5">Biotin--protein ligase</fullName>
    </alternativeName>
    <alternativeName>
        <fullName evidence="5">Biotin-[acetyl-CoA carboxylase] synthetase</fullName>
    </alternativeName>
</protein>
<dbReference type="SUPFAM" id="SSF50037">
    <property type="entry name" value="C-terminal domain of transcriptional repressors"/>
    <property type="match status" value="1"/>
</dbReference>
<evidence type="ECO:0000313" key="9">
    <source>
        <dbReference type="Proteomes" id="UP001304683"/>
    </source>
</evidence>
<dbReference type="EC" id="6.3.4.15" evidence="5"/>
<dbReference type="Gene3D" id="2.30.30.100">
    <property type="match status" value="1"/>
</dbReference>
<feature type="binding site" evidence="5">
    <location>
        <position position="201"/>
    </location>
    <ligand>
        <name>biotin</name>
        <dbReference type="ChEBI" id="CHEBI:57586"/>
    </ligand>
</feature>
<keyword evidence="5" id="KW-0805">Transcription regulation</keyword>
<feature type="binding site" evidence="5">
    <location>
        <begin position="135"/>
        <end position="137"/>
    </location>
    <ligand>
        <name>biotin</name>
        <dbReference type="ChEBI" id="CHEBI:57586"/>
    </ligand>
</feature>
<comment type="catalytic activity">
    <reaction evidence="5">
        <text>biotin + L-lysyl-[protein] + ATP = N(6)-biotinyl-L-lysyl-[protein] + AMP + diphosphate + H(+)</text>
        <dbReference type="Rhea" id="RHEA:11756"/>
        <dbReference type="Rhea" id="RHEA-COMP:9752"/>
        <dbReference type="Rhea" id="RHEA-COMP:10505"/>
        <dbReference type="ChEBI" id="CHEBI:15378"/>
        <dbReference type="ChEBI" id="CHEBI:29969"/>
        <dbReference type="ChEBI" id="CHEBI:30616"/>
        <dbReference type="ChEBI" id="CHEBI:33019"/>
        <dbReference type="ChEBI" id="CHEBI:57586"/>
        <dbReference type="ChEBI" id="CHEBI:83144"/>
        <dbReference type="ChEBI" id="CHEBI:456215"/>
        <dbReference type="EC" id="6.3.4.15"/>
    </reaction>
</comment>
<dbReference type="Pfam" id="PF02237">
    <property type="entry name" value="BPL_C"/>
    <property type="match status" value="1"/>
</dbReference>
<comment type="similarity">
    <text evidence="5">Belongs to the biotin--protein ligase family.</text>
</comment>
<keyword evidence="5" id="KW-0678">Repressor</keyword>
<feature type="binding site" evidence="5">
    <location>
        <position position="131"/>
    </location>
    <ligand>
        <name>biotin</name>
        <dbReference type="ChEBI" id="CHEBI:57586"/>
    </ligand>
</feature>
<dbReference type="InterPro" id="IPR013196">
    <property type="entry name" value="HTH_11"/>
</dbReference>
<dbReference type="Gene3D" id="3.30.930.10">
    <property type="entry name" value="Bira Bifunctional Protein, Domain 2"/>
    <property type="match status" value="1"/>
</dbReference>
<comment type="function">
    <text evidence="5">Acts both as a biotin--[acetyl-CoA-carboxylase] ligase and a repressor.</text>
</comment>
<evidence type="ECO:0000313" key="8">
    <source>
        <dbReference type="EMBL" id="WPD18071.1"/>
    </source>
</evidence>
<keyword evidence="5" id="KW-0804">Transcription</keyword>